<dbReference type="Pfam" id="PF08595">
    <property type="entry name" value="RXT2_N"/>
    <property type="match status" value="1"/>
</dbReference>
<dbReference type="EMBL" id="PUHR01000078">
    <property type="protein sequence ID" value="KAG0668137.1"/>
    <property type="molecule type" value="Genomic_DNA"/>
</dbReference>
<proteinExistence type="predicted"/>
<organism evidence="3 4">
    <name type="scientific">Maudiozyma exigua</name>
    <name type="common">Yeast</name>
    <name type="synonym">Kazachstania exigua</name>
    <dbReference type="NCBI Taxonomy" id="34358"/>
    <lineage>
        <taxon>Eukaryota</taxon>
        <taxon>Fungi</taxon>
        <taxon>Dikarya</taxon>
        <taxon>Ascomycota</taxon>
        <taxon>Saccharomycotina</taxon>
        <taxon>Saccharomycetes</taxon>
        <taxon>Saccharomycetales</taxon>
        <taxon>Saccharomycetaceae</taxon>
        <taxon>Maudiozyma</taxon>
    </lineage>
</organism>
<feature type="compositionally biased region" description="Polar residues" evidence="1">
    <location>
        <begin position="223"/>
        <end position="243"/>
    </location>
</feature>
<dbReference type="OrthoDB" id="2405722at2759"/>
<sequence>MTELSPTEEQTYIRKFAQRIIKERSGNYAPLKRSHDGRLIYPNASGIVSNRGNKLLQGSEAVTRNNLNSHSIKEEVVYYNGSEHKLLQRLHKRMKFFPEEPDKNNTDGDEIEEVDLNDLVDIREILTPIASLSDISKRQTVARTFNNSILQNLSLQTVLMVEKEQNSIIRYNRMLEVFLGDYPEPLYERNLKLKKYNHNLALPEEEENGNESANDTIEKLSRDSTPVTTTVEENADPNTTDNTVDNEHNEEGETSKAIIEQPDNGNDEESKSSTDMENDNDPFFALPQVKDIDGLDVLLKDLESTEAIEQMETTRQMAQIALQRNQEFIRNLKTIRNFMDKASRIRERILAWSKEYSGIQEDGVTVPTALKVVKRGLISATTNRSVGKKAETEEDNVA</sequence>
<dbReference type="PANTHER" id="PTHR28232:SF1">
    <property type="entry name" value="TRANSCRIPTIONAL REGULATORY PROTEIN RXT2"/>
    <property type="match status" value="1"/>
</dbReference>
<dbReference type="GO" id="GO:0005829">
    <property type="term" value="C:cytosol"/>
    <property type="evidence" value="ECO:0007669"/>
    <property type="project" value="TreeGrafter"/>
</dbReference>
<keyword evidence="4" id="KW-1185">Reference proteome</keyword>
<name>A0A9P7BBB5_MAUEX</name>
<accession>A0A9P7BBB5</accession>
<dbReference type="GO" id="GO:0033698">
    <property type="term" value="C:Rpd3L complex"/>
    <property type="evidence" value="ECO:0007669"/>
    <property type="project" value="TreeGrafter"/>
</dbReference>
<evidence type="ECO:0000259" key="2">
    <source>
        <dbReference type="Pfam" id="PF08595"/>
    </source>
</evidence>
<evidence type="ECO:0000313" key="4">
    <source>
        <dbReference type="Proteomes" id="UP000750334"/>
    </source>
</evidence>
<feature type="region of interest" description="Disordered" evidence="1">
    <location>
        <begin position="202"/>
        <end position="282"/>
    </location>
</feature>
<gene>
    <name evidence="3" type="primary">RXT2</name>
    <name evidence="3" type="ORF">C6P45_004983</name>
</gene>
<feature type="compositionally biased region" description="Basic and acidic residues" evidence="1">
    <location>
        <begin position="245"/>
        <end position="254"/>
    </location>
</feature>
<dbReference type="InterPro" id="IPR013904">
    <property type="entry name" value="RXT2_N"/>
</dbReference>
<evidence type="ECO:0000256" key="1">
    <source>
        <dbReference type="SAM" id="MobiDB-lite"/>
    </source>
</evidence>
<protein>
    <submittedName>
        <fullName evidence="3">Histone deacetylase complex subunit Rxt2</fullName>
    </submittedName>
</protein>
<dbReference type="InterPro" id="IPR039602">
    <property type="entry name" value="Rxt2"/>
</dbReference>
<dbReference type="Proteomes" id="UP000750334">
    <property type="component" value="Unassembled WGS sequence"/>
</dbReference>
<reference evidence="3 4" key="1">
    <citation type="submission" date="2020-11" db="EMBL/GenBank/DDBJ databases">
        <title>Kefir isolates.</title>
        <authorList>
            <person name="Marcisauskas S."/>
            <person name="Kim Y."/>
            <person name="Blasche S."/>
        </authorList>
    </citation>
    <scope>NUCLEOTIDE SEQUENCE [LARGE SCALE GENOMIC DNA]</scope>
    <source>
        <strain evidence="3 4">OG2</strain>
    </source>
</reference>
<dbReference type="PANTHER" id="PTHR28232">
    <property type="entry name" value="TRANSCRIPTIONAL REGULATORY PROTEIN RXT2"/>
    <property type="match status" value="1"/>
</dbReference>
<comment type="caution">
    <text evidence="3">The sequence shown here is derived from an EMBL/GenBank/DDBJ whole genome shotgun (WGS) entry which is preliminary data.</text>
</comment>
<evidence type="ECO:0000313" key="3">
    <source>
        <dbReference type="EMBL" id="KAG0668137.1"/>
    </source>
</evidence>
<feature type="domain" description="Transcriptional regulatory protein RXT2 N-terminal" evidence="2">
    <location>
        <begin position="49"/>
        <end position="181"/>
    </location>
</feature>
<dbReference type="AlphaFoldDB" id="A0A9P7BBB5"/>